<feature type="transmembrane region" description="Helical" evidence="2">
    <location>
        <begin position="174"/>
        <end position="193"/>
    </location>
</feature>
<dbReference type="PANTHER" id="PTHR22911:SF137">
    <property type="entry name" value="SOLUTE CARRIER FAMILY 35 MEMBER G2-RELATED"/>
    <property type="match status" value="1"/>
</dbReference>
<feature type="transmembrane region" description="Helical" evidence="2">
    <location>
        <begin position="30"/>
        <end position="53"/>
    </location>
</feature>
<comment type="caution">
    <text evidence="4">The sequence shown here is derived from an EMBL/GenBank/DDBJ whole genome shotgun (WGS) entry which is preliminary data.</text>
</comment>
<gene>
    <name evidence="4" type="ORF">ACFSBI_04380</name>
</gene>
<evidence type="ECO:0000259" key="3">
    <source>
        <dbReference type="Pfam" id="PF00892"/>
    </source>
</evidence>
<evidence type="ECO:0000256" key="1">
    <source>
        <dbReference type="ARBA" id="ARBA00007362"/>
    </source>
</evidence>
<dbReference type="InterPro" id="IPR037185">
    <property type="entry name" value="EmrE-like"/>
</dbReference>
<proteinExistence type="inferred from homology"/>
<feature type="transmembrane region" description="Helical" evidence="2">
    <location>
        <begin position="6"/>
        <end position="23"/>
    </location>
</feature>
<keyword evidence="2" id="KW-1133">Transmembrane helix</keyword>
<comment type="similarity">
    <text evidence="1">Belongs to the EamA transporter family.</text>
</comment>
<feature type="transmembrane region" description="Helical" evidence="2">
    <location>
        <begin position="261"/>
        <end position="278"/>
    </location>
</feature>
<organism evidence="4 5">
    <name type="scientific">Amnibacterium endophyticum</name>
    <dbReference type="NCBI Taxonomy" id="2109337"/>
    <lineage>
        <taxon>Bacteria</taxon>
        <taxon>Bacillati</taxon>
        <taxon>Actinomycetota</taxon>
        <taxon>Actinomycetes</taxon>
        <taxon>Micrococcales</taxon>
        <taxon>Microbacteriaceae</taxon>
        <taxon>Amnibacterium</taxon>
    </lineage>
</organism>
<dbReference type="EMBL" id="JBHUEA010000004">
    <property type="protein sequence ID" value="MFD1720776.1"/>
    <property type="molecule type" value="Genomic_DNA"/>
</dbReference>
<dbReference type="Proteomes" id="UP001597347">
    <property type="component" value="Unassembled WGS sequence"/>
</dbReference>
<feature type="transmembrane region" description="Helical" evidence="2">
    <location>
        <begin position="147"/>
        <end position="168"/>
    </location>
</feature>
<feature type="transmembrane region" description="Helical" evidence="2">
    <location>
        <begin position="205"/>
        <end position="225"/>
    </location>
</feature>
<protein>
    <submittedName>
        <fullName evidence="4">EamA family transporter</fullName>
    </submittedName>
</protein>
<dbReference type="PANTHER" id="PTHR22911">
    <property type="entry name" value="ACYL-MALONYL CONDENSING ENZYME-RELATED"/>
    <property type="match status" value="1"/>
</dbReference>
<name>A0ABW4LF33_9MICO</name>
<evidence type="ECO:0000313" key="4">
    <source>
        <dbReference type="EMBL" id="MFD1720776.1"/>
    </source>
</evidence>
<evidence type="ECO:0000256" key="2">
    <source>
        <dbReference type="SAM" id="Phobius"/>
    </source>
</evidence>
<accession>A0ABW4LF33</accession>
<keyword evidence="5" id="KW-1185">Reference proteome</keyword>
<feature type="transmembrane region" description="Helical" evidence="2">
    <location>
        <begin position="89"/>
        <end position="108"/>
    </location>
</feature>
<feature type="domain" description="EamA" evidence="3">
    <location>
        <begin position="149"/>
        <end position="277"/>
    </location>
</feature>
<feature type="transmembrane region" description="Helical" evidence="2">
    <location>
        <begin position="231"/>
        <end position="254"/>
    </location>
</feature>
<dbReference type="RefSeq" id="WP_377932412.1">
    <property type="nucleotide sequence ID" value="NZ_JBHUEA010000004.1"/>
</dbReference>
<feature type="transmembrane region" description="Helical" evidence="2">
    <location>
        <begin position="114"/>
        <end position="135"/>
    </location>
</feature>
<evidence type="ECO:0000313" key="5">
    <source>
        <dbReference type="Proteomes" id="UP001597347"/>
    </source>
</evidence>
<keyword evidence="2" id="KW-0812">Transmembrane</keyword>
<dbReference type="InterPro" id="IPR000620">
    <property type="entry name" value="EamA_dom"/>
</dbReference>
<feature type="transmembrane region" description="Helical" evidence="2">
    <location>
        <begin position="59"/>
        <end position="77"/>
    </location>
</feature>
<keyword evidence="2" id="KW-0472">Membrane</keyword>
<dbReference type="SUPFAM" id="SSF103481">
    <property type="entry name" value="Multidrug resistance efflux transporter EmrE"/>
    <property type="match status" value="2"/>
</dbReference>
<feature type="domain" description="EamA" evidence="3">
    <location>
        <begin position="3"/>
        <end position="130"/>
    </location>
</feature>
<sequence>MSVVLALLGALTYGFADFAGGLASRRAPALAVVFVGQCAGLLLVAVLAAALPARFDSASLGWGAAAGVVGVVALLLFYRSLALGSMSVVAPLTAVLSAVVPVVAGLLLGERPSAVVLVGVLLAAAAVVLVGAEGGRLPTAAQLRGPVVAGALGAGTGFGLLFVLLSRADDDTGFQPLVAARAASLLLLAAVALRSRRSLVPRGAPLLLVLASGLGDMTANALFVLASRLGLLSVTGVLLALYPAGTVLLAVLVLRERLARVQLAGLALALAGVGLIAVG</sequence>
<dbReference type="Pfam" id="PF00892">
    <property type="entry name" value="EamA"/>
    <property type="match status" value="2"/>
</dbReference>
<reference evidence="5" key="1">
    <citation type="journal article" date="2019" name="Int. J. Syst. Evol. Microbiol.">
        <title>The Global Catalogue of Microorganisms (GCM) 10K type strain sequencing project: providing services to taxonomists for standard genome sequencing and annotation.</title>
        <authorList>
            <consortium name="The Broad Institute Genomics Platform"/>
            <consortium name="The Broad Institute Genome Sequencing Center for Infectious Disease"/>
            <person name="Wu L."/>
            <person name="Ma J."/>
        </authorList>
    </citation>
    <scope>NUCLEOTIDE SEQUENCE [LARGE SCALE GENOMIC DNA]</scope>
    <source>
        <strain evidence="5">CGMCC 1.12471</strain>
    </source>
</reference>